<proteinExistence type="predicted"/>
<evidence type="ECO:0000313" key="2">
    <source>
        <dbReference type="Proteomes" id="UP000217103"/>
    </source>
</evidence>
<sequence length="82" mass="9648">MIRHETAGDRERLAHRALNDVRRRGPEAVEEETLRVRSELVRQYGWEGYQRIMARMEADLALLQGRFSASADTWEMTPRPNH</sequence>
<gene>
    <name evidence="1" type="ORF">SAMN04489764_2362</name>
</gene>
<protein>
    <submittedName>
        <fullName evidence="1">Uncharacterized protein</fullName>
    </submittedName>
</protein>
<dbReference type="RefSeq" id="WP_093259078.1">
    <property type="nucleotide sequence ID" value="NZ_FNKK01000002.1"/>
</dbReference>
<dbReference type="AlphaFoldDB" id="A0A1H1E8L1"/>
<accession>A0A1H1E8L1</accession>
<keyword evidence="2" id="KW-1185">Reference proteome</keyword>
<name>A0A1H1E8L1_9ACTN</name>
<dbReference type="OrthoDB" id="3540945at2"/>
<dbReference type="Proteomes" id="UP000217103">
    <property type="component" value="Unassembled WGS sequence"/>
</dbReference>
<dbReference type="EMBL" id="FNKK01000002">
    <property type="protein sequence ID" value="SDQ85004.1"/>
    <property type="molecule type" value="Genomic_DNA"/>
</dbReference>
<reference evidence="1 2" key="1">
    <citation type="submission" date="2016-10" db="EMBL/GenBank/DDBJ databases">
        <authorList>
            <person name="de Groot N.N."/>
        </authorList>
    </citation>
    <scope>NUCLEOTIDE SEQUENCE [LARGE SCALE GENOMIC DNA]</scope>
    <source>
        <strain evidence="1 2">DSM 43794</strain>
    </source>
</reference>
<evidence type="ECO:0000313" key="1">
    <source>
        <dbReference type="EMBL" id="SDQ85004.1"/>
    </source>
</evidence>
<organism evidence="1 2">
    <name type="scientific">Thermostaphylospora chromogena</name>
    <dbReference type="NCBI Taxonomy" id="35622"/>
    <lineage>
        <taxon>Bacteria</taxon>
        <taxon>Bacillati</taxon>
        <taxon>Actinomycetota</taxon>
        <taxon>Actinomycetes</taxon>
        <taxon>Streptosporangiales</taxon>
        <taxon>Thermomonosporaceae</taxon>
        <taxon>Thermostaphylospora</taxon>
    </lineage>
</organism>